<accession>A0ABP7FPN0</accession>
<organism evidence="1 2">
    <name type="scientific">Flavobacterium ginsengisoli</name>
    <dbReference type="NCBI Taxonomy" id="871694"/>
    <lineage>
        <taxon>Bacteria</taxon>
        <taxon>Pseudomonadati</taxon>
        <taxon>Bacteroidota</taxon>
        <taxon>Flavobacteriia</taxon>
        <taxon>Flavobacteriales</taxon>
        <taxon>Flavobacteriaceae</taxon>
        <taxon>Flavobacterium</taxon>
    </lineage>
</organism>
<name>A0ABP7FPN0_9FLAO</name>
<evidence type="ECO:0000313" key="2">
    <source>
        <dbReference type="Proteomes" id="UP001501367"/>
    </source>
</evidence>
<evidence type="ECO:0000313" key="1">
    <source>
        <dbReference type="EMBL" id="GAA3743033.1"/>
    </source>
</evidence>
<keyword evidence="2" id="KW-1185">Reference proteome</keyword>
<proteinExistence type="predicted"/>
<sequence>MKKLYLNTGSFDAVFNNLKESFGGSLKVNANEYRLTIKSKWAKGSISGVRFEKEMTYLSFDLTFNQEISLSIESNPFSPVFFAYCEKGNVLHSFGADGATNCLKKQQSGIMSNSSMINSVLYFQSHQQIQFSIIGMPTTIENKETDFVSQVKKIFTSNSGNYIYIGDENHKIGEKFQELKRIPNRGTIRYLLMKSILREVLELEIAQHSYNYFTPFEPILNFAVKQISEIKKLSHMKLTAITAPVQFLKRNLQPRKYQLELKSFDQKLAS</sequence>
<dbReference type="Proteomes" id="UP001501367">
    <property type="component" value="Unassembled WGS sequence"/>
</dbReference>
<dbReference type="RefSeq" id="WP_278021978.1">
    <property type="nucleotide sequence ID" value="NZ_BAABDT010000005.1"/>
</dbReference>
<protein>
    <recommendedName>
        <fullName evidence="3">AraC family transcriptional regulator</fullName>
    </recommendedName>
</protein>
<reference evidence="2" key="1">
    <citation type="journal article" date="2019" name="Int. J. Syst. Evol. Microbiol.">
        <title>The Global Catalogue of Microorganisms (GCM) 10K type strain sequencing project: providing services to taxonomists for standard genome sequencing and annotation.</title>
        <authorList>
            <consortium name="The Broad Institute Genomics Platform"/>
            <consortium name="The Broad Institute Genome Sequencing Center for Infectious Disease"/>
            <person name="Wu L."/>
            <person name="Ma J."/>
        </authorList>
    </citation>
    <scope>NUCLEOTIDE SEQUENCE [LARGE SCALE GENOMIC DNA]</scope>
    <source>
        <strain evidence="2">JCM 17336</strain>
    </source>
</reference>
<comment type="caution">
    <text evidence="1">The sequence shown here is derived from an EMBL/GenBank/DDBJ whole genome shotgun (WGS) entry which is preliminary data.</text>
</comment>
<gene>
    <name evidence="1" type="ORF">GCM10022422_28810</name>
</gene>
<evidence type="ECO:0008006" key="3">
    <source>
        <dbReference type="Google" id="ProtNLM"/>
    </source>
</evidence>
<dbReference type="EMBL" id="BAABDT010000005">
    <property type="protein sequence ID" value="GAA3743033.1"/>
    <property type="molecule type" value="Genomic_DNA"/>
</dbReference>